<keyword evidence="1" id="KW-0862">Zinc</keyword>
<name>F0ZGE2_DICPU</name>
<dbReference type="GO" id="GO:0006355">
    <property type="term" value="P:regulation of DNA-templated transcription"/>
    <property type="evidence" value="ECO:0007669"/>
    <property type="project" value="InterPro"/>
</dbReference>
<dbReference type="InParanoid" id="F0ZGE2"/>
<dbReference type="SMART" id="SM00401">
    <property type="entry name" value="ZnF_GATA"/>
    <property type="match status" value="1"/>
</dbReference>
<keyword evidence="1" id="KW-0863">Zinc-finger</keyword>
<dbReference type="InterPro" id="IPR000679">
    <property type="entry name" value="Znf_GATA"/>
</dbReference>
<keyword evidence="5" id="KW-1185">Reference proteome</keyword>
<feature type="region of interest" description="Disordered" evidence="2">
    <location>
        <begin position="1"/>
        <end position="41"/>
    </location>
</feature>
<dbReference type="GO" id="GO:0043565">
    <property type="term" value="F:sequence-specific DNA binding"/>
    <property type="evidence" value="ECO:0007669"/>
    <property type="project" value="InterPro"/>
</dbReference>
<evidence type="ECO:0000313" key="5">
    <source>
        <dbReference type="Proteomes" id="UP000001064"/>
    </source>
</evidence>
<dbReference type="KEGG" id="dpp:DICPUDRAFT_77364"/>
<evidence type="ECO:0000259" key="3">
    <source>
        <dbReference type="PROSITE" id="PS50114"/>
    </source>
</evidence>
<feature type="compositionally biased region" description="Polar residues" evidence="2">
    <location>
        <begin position="1"/>
        <end position="16"/>
    </location>
</feature>
<dbReference type="Gene3D" id="3.30.50.10">
    <property type="entry name" value="Erythroid Transcription Factor GATA-1, subunit A"/>
    <property type="match status" value="1"/>
</dbReference>
<evidence type="ECO:0000256" key="2">
    <source>
        <dbReference type="SAM" id="MobiDB-lite"/>
    </source>
</evidence>
<dbReference type="RefSeq" id="XP_003286477.1">
    <property type="nucleotide sequence ID" value="XM_003286429.1"/>
</dbReference>
<dbReference type="OrthoDB" id="2162994at2759"/>
<dbReference type="GO" id="GO:0008270">
    <property type="term" value="F:zinc ion binding"/>
    <property type="evidence" value="ECO:0007669"/>
    <property type="project" value="UniProtKB-KW"/>
</dbReference>
<dbReference type="PROSITE" id="PS50114">
    <property type="entry name" value="GATA_ZN_FINGER_2"/>
    <property type="match status" value="1"/>
</dbReference>
<dbReference type="AlphaFoldDB" id="F0ZGE2"/>
<gene>
    <name evidence="4" type="ORF">DICPUDRAFT_77364</name>
</gene>
<accession>F0ZGE2</accession>
<dbReference type="InterPro" id="IPR013088">
    <property type="entry name" value="Znf_NHR/GATA"/>
</dbReference>
<dbReference type="GeneID" id="10503886"/>
<sequence length="180" mass="21167">MKSSKNVSNTKNQKQLKVNKRKSNYIPIDSSQKKKAGRPPVTEPKICLRCKKDDSCGWRRGPGYCYLCNSCGLQYKKILKVLAPYKVDYQYAVYSHIVPLIKDVYMLRIYTSVEHIADLIKRLFKCSRASSDQFVIKLGSYYVEWNGPKYQFFDQVLTPQIIQNFENLETKNFYYFKPKK</sequence>
<dbReference type="Proteomes" id="UP000001064">
    <property type="component" value="Unassembled WGS sequence"/>
</dbReference>
<evidence type="ECO:0000256" key="1">
    <source>
        <dbReference type="PROSITE-ProRule" id="PRU00094"/>
    </source>
</evidence>
<protein>
    <recommendedName>
        <fullName evidence="3">GATA-type domain-containing protein</fullName>
    </recommendedName>
</protein>
<evidence type="ECO:0000313" key="4">
    <source>
        <dbReference type="EMBL" id="EGC36980.1"/>
    </source>
</evidence>
<feature type="domain" description="GATA-type" evidence="3">
    <location>
        <begin position="41"/>
        <end position="76"/>
    </location>
</feature>
<dbReference type="SUPFAM" id="SSF57716">
    <property type="entry name" value="Glucocorticoid receptor-like (DNA-binding domain)"/>
    <property type="match status" value="1"/>
</dbReference>
<proteinExistence type="predicted"/>
<dbReference type="EMBL" id="GL871011">
    <property type="protein sequence ID" value="EGC36980.1"/>
    <property type="molecule type" value="Genomic_DNA"/>
</dbReference>
<keyword evidence="1" id="KW-0479">Metal-binding</keyword>
<dbReference type="VEuPathDB" id="AmoebaDB:DICPUDRAFT_77364"/>
<reference evidence="5" key="1">
    <citation type="journal article" date="2011" name="Genome Biol.">
        <title>Comparative genomics of the social amoebae Dictyostelium discoideum and Dictyostelium purpureum.</title>
        <authorList>
            <consortium name="US DOE Joint Genome Institute (JGI-PGF)"/>
            <person name="Sucgang R."/>
            <person name="Kuo A."/>
            <person name="Tian X."/>
            <person name="Salerno W."/>
            <person name="Parikh A."/>
            <person name="Feasley C.L."/>
            <person name="Dalin E."/>
            <person name="Tu H."/>
            <person name="Huang E."/>
            <person name="Barry K."/>
            <person name="Lindquist E."/>
            <person name="Shapiro H."/>
            <person name="Bruce D."/>
            <person name="Schmutz J."/>
            <person name="Salamov A."/>
            <person name="Fey P."/>
            <person name="Gaudet P."/>
            <person name="Anjard C."/>
            <person name="Babu M.M."/>
            <person name="Basu S."/>
            <person name="Bushmanova Y."/>
            <person name="van der Wel H."/>
            <person name="Katoh-Kurasawa M."/>
            <person name="Dinh C."/>
            <person name="Coutinho P.M."/>
            <person name="Saito T."/>
            <person name="Elias M."/>
            <person name="Schaap P."/>
            <person name="Kay R.R."/>
            <person name="Henrissat B."/>
            <person name="Eichinger L."/>
            <person name="Rivero F."/>
            <person name="Putnam N.H."/>
            <person name="West C.M."/>
            <person name="Loomis W.F."/>
            <person name="Chisholm R.L."/>
            <person name="Shaulsky G."/>
            <person name="Strassmann J.E."/>
            <person name="Queller D.C."/>
            <person name="Kuspa A."/>
            <person name="Grigoriev I.V."/>
        </authorList>
    </citation>
    <scope>NUCLEOTIDE SEQUENCE [LARGE SCALE GENOMIC DNA]</scope>
    <source>
        <strain evidence="5">QSDP1</strain>
    </source>
</reference>
<organism evidence="4 5">
    <name type="scientific">Dictyostelium purpureum</name>
    <name type="common">Slime mold</name>
    <dbReference type="NCBI Taxonomy" id="5786"/>
    <lineage>
        <taxon>Eukaryota</taxon>
        <taxon>Amoebozoa</taxon>
        <taxon>Evosea</taxon>
        <taxon>Eumycetozoa</taxon>
        <taxon>Dictyostelia</taxon>
        <taxon>Dictyosteliales</taxon>
        <taxon>Dictyosteliaceae</taxon>
        <taxon>Dictyostelium</taxon>
    </lineage>
</organism>